<dbReference type="AlphaFoldDB" id="A0A101PJL5"/>
<dbReference type="Proteomes" id="UP000053398">
    <property type="component" value="Unassembled WGS sequence"/>
</dbReference>
<name>A0A101PJL5_STRCK</name>
<evidence type="ECO:0000313" key="2">
    <source>
        <dbReference type="EMBL" id="KUN12633.1"/>
    </source>
</evidence>
<feature type="signal peptide" evidence="1">
    <location>
        <begin position="1"/>
        <end position="27"/>
    </location>
</feature>
<keyword evidence="1" id="KW-0732">Signal</keyword>
<evidence type="ECO:0000313" key="3">
    <source>
        <dbReference type="Proteomes" id="UP000053398"/>
    </source>
</evidence>
<dbReference type="EMBL" id="LMWP01000091">
    <property type="protein sequence ID" value="KUN12633.1"/>
    <property type="molecule type" value="Genomic_DNA"/>
</dbReference>
<sequence>MMTLTKSFARLAAATAVATVTAFGAQASASGSPLFAYFYSGPGQTGTRAEIDLDETGVCHNFAEPARSYDIASTNDIEVYWNRDCRPSEPGYPDFRTGTFSTGELPLPGMSYRVRLGWD</sequence>
<comment type="caution">
    <text evidence="2">The sequence shown here is derived from an EMBL/GenBank/DDBJ whole genome shotgun (WGS) entry which is preliminary data.</text>
</comment>
<proteinExistence type="predicted"/>
<reference evidence="2 3" key="1">
    <citation type="submission" date="2015-10" db="EMBL/GenBank/DDBJ databases">
        <title>Draft genome sequence of Streptomyces corchorusii DSM 40340, type strain for the species Streptomyces corchorusii.</title>
        <authorList>
            <person name="Ruckert C."/>
            <person name="Winkler A."/>
            <person name="Kalinowski J."/>
            <person name="Kampfer P."/>
            <person name="Glaeser S."/>
        </authorList>
    </citation>
    <scope>NUCLEOTIDE SEQUENCE [LARGE SCALE GENOMIC DNA]</scope>
    <source>
        <strain evidence="2 3">DSM 40340</strain>
    </source>
</reference>
<protein>
    <submittedName>
        <fullName evidence="2">Uncharacterized protein</fullName>
    </submittedName>
</protein>
<gene>
    <name evidence="2" type="ORF">AQJ11_44950</name>
</gene>
<accession>A0A101PJL5</accession>
<feature type="chain" id="PRO_5007102752" evidence="1">
    <location>
        <begin position="28"/>
        <end position="119"/>
    </location>
</feature>
<keyword evidence="3" id="KW-1185">Reference proteome</keyword>
<evidence type="ECO:0000256" key="1">
    <source>
        <dbReference type="SAM" id="SignalP"/>
    </source>
</evidence>
<organism evidence="2 3">
    <name type="scientific">Streptomyces corchorusii</name>
    <name type="common">Streptomyces chibaensis</name>
    <dbReference type="NCBI Taxonomy" id="1903"/>
    <lineage>
        <taxon>Bacteria</taxon>
        <taxon>Bacillati</taxon>
        <taxon>Actinomycetota</taxon>
        <taxon>Actinomycetes</taxon>
        <taxon>Kitasatosporales</taxon>
        <taxon>Streptomycetaceae</taxon>
        <taxon>Streptomyces</taxon>
    </lineage>
</organism>